<accession>A0ABP9W1G7</accession>
<protein>
    <submittedName>
        <fullName evidence="1">Uncharacterized protein</fullName>
    </submittedName>
</protein>
<reference evidence="1 2" key="1">
    <citation type="submission" date="2024-02" db="EMBL/GenBank/DDBJ databases">
        <title>Rhodopirellula caenicola NBRC 110016.</title>
        <authorList>
            <person name="Ichikawa N."/>
            <person name="Katano-Makiyama Y."/>
            <person name="Hidaka K."/>
        </authorList>
    </citation>
    <scope>NUCLEOTIDE SEQUENCE [LARGE SCALE GENOMIC DNA]</scope>
    <source>
        <strain evidence="1 2">NBRC 110016</strain>
    </source>
</reference>
<name>A0ABP9W1G7_9BACT</name>
<gene>
    <name evidence="1" type="ORF">Rcae01_06747</name>
</gene>
<dbReference type="Proteomes" id="UP001416858">
    <property type="component" value="Unassembled WGS sequence"/>
</dbReference>
<organism evidence="1 2">
    <name type="scientific">Novipirellula caenicola</name>
    <dbReference type="NCBI Taxonomy" id="1536901"/>
    <lineage>
        <taxon>Bacteria</taxon>
        <taxon>Pseudomonadati</taxon>
        <taxon>Planctomycetota</taxon>
        <taxon>Planctomycetia</taxon>
        <taxon>Pirellulales</taxon>
        <taxon>Pirellulaceae</taxon>
        <taxon>Novipirellula</taxon>
    </lineage>
</organism>
<evidence type="ECO:0000313" key="1">
    <source>
        <dbReference type="EMBL" id="GAA5511231.1"/>
    </source>
</evidence>
<proteinExistence type="predicted"/>
<dbReference type="EMBL" id="BAABRO010000048">
    <property type="protein sequence ID" value="GAA5511231.1"/>
    <property type="molecule type" value="Genomic_DNA"/>
</dbReference>
<evidence type="ECO:0000313" key="2">
    <source>
        <dbReference type="Proteomes" id="UP001416858"/>
    </source>
</evidence>
<sequence length="84" mass="8712">MKLPGPLVAEPTPVTAVTVSAPPFGSLSKPPPSRLRTLGPLIGRFSSVLKLSSVAVGASLLTRTVKDFSVNSPEVESVARMTIV</sequence>
<keyword evidence="2" id="KW-1185">Reference proteome</keyword>
<comment type="caution">
    <text evidence="1">The sequence shown here is derived from an EMBL/GenBank/DDBJ whole genome shotgun (WGS) entry which is preliminary data.</text>
</comment>